<dbReference type="Pfam" id="PF00026">
    <property type="entry name" value="Asp"/>
    <property type="match status" value="1"/>
</dbReference>
<evidence type="ECO:0000259" key="16">
    <source>
        <dbReference type="PROSITE" id="PS51767"/>
    </source>
</evidence>
<dbReference type="Proteomes" id="UP001309876">
    <property type="component" value="Unassembled WGS sequence"/>
</dbReference>
<keyword evidence="5 15" id="KW-0732">Signal</keyword>
<evidence type="ECO:0000256" key="14">
    <source>
        <dbReference type="SAM" id="MobiDB-lite"/>
    </source>
</evidence>
<feature type="disulfide bond" evidence="12">
    <location>
        <begin position="126"/>
        <end position="131"/>
    </location>
</feature>
<feature type="signal peptide" evidence="15">
    <location>
        <begin position="1"/>
        <end position="20"/>
    </location>
</feature>
<keyword evidence="18" id="KW-1185">Reference proteome</keyword>
<evidence type="ECO:0000313" key="17">
    <source>
        <dbReference type="EMBL" id="KAK5091113.1"/>
    </source>
</evidence>
<dbReference type="Gene3D" id="2.40.70.10">
    <property type="entry name" value="Acid Proteases"/>
    <property type="match status" value="2"/>
</dbReference>
<dbReference type="GO" id="GO:0005886">
    <property type="term" value="C:plasma membrane"/>
    <property type="evidence" value="ECO:0007669"/>
    <property type="project" value="UniProtKB-SubCell"/>
</dbReference>
<evidence type="ECO:0000256" key="7">
    <source>
        <dbReference type="ARBA" id="ARBA00022801"/>
    </source>
</evidence>
<keyword evidence="6 13" id="KW-0064">Aspartyl protease</keyword>
<feature type="domain" description="Peptidase A1" evidence="16">
    <location>
        <begin position="95"/>
        <end position="402"/>
    </location>
</feature>
<feature type="compositionally biased region" description="Polar residues" evidence="14">
    <location>
        <begin position="449"/>
        <end position="465"/>
    </location>
</feature>
<dbReference type="InterPro" id="IPR001969">
    <property type="entry name" value="Aspartic_peptidase_AS"/>
</dbReference>
<evidence type="ECO:0000256" key="9">
    <source>
        <dbReference type="ARBA" id="ARBA00023180"/>
    </source>
</evidence>
<keyword evidence="3" id="KW-1003">Cell membrane</keyword>
<sequence>MHYPQTWLLAVLSLSSYVSAFYPYNRDNNGKSQRAEKRFYPIAQAAQSRNGVVKVDVHKVPVQKRDNQFSVVLSNPATSGPNALAIHQDGSDYSYFSTFRFGSQGQEMFMLIDTGSANTWVFSSDCLSETCSIHNTFGKEDSTTLKTTTNTWDLAYGTGAVSGIVGSDTVKFANFSINLGFGLATNASSDFDGYPMDGILGLGRRSSGNLGTPTIMDVLDDQANLAQNVVGVHLHRAADGSKDGEILFGGIDTAKFAGTLAYTKTANDNSWEIPVDDILVGGAPCSFTDRTAIIDTGTSFILLPPADAQAMHKLIPGSAASGESFTVPCNTGANLEVKINGKLYQISPRDYVGKPVQGSTTICGSNIVGHQAFGPKQWILGDVFLKNVYAVFDFDGKQIGFGFPGSGGSISASSSSNATSGTISSSTTATVSASTSNSRSSASTSNGAQPSSTQSTDSTLGQSASTGGGQKTVIEPWKIAFLIALAFVIGCIDV</sequence>
<accession>A0AAN7YK36</accession>
<keyword evidence="8" id="KW-0472">Membrane</keyword>
<feature type="active site" evidence="11">
    <location>
        <position position="295"/>
    </location>
</feature>
<keyword evidence="4 13" id="KW-0645">Protease</keyword>
<dbReference type="EMBL" id="JAVRRJ010000001">
    <property type="protein sequence ID" value="KAK5091113.1"/>
    <property type="molecule type" value="Genomic_DNA"/>
</dbReference>
<evidence type="ECO:0000256" key="10">
    <source>
        <dbReference type="ARBA" id="ARBA00023288"/>
    </source>
</evidence>
<dbReference type="InterPro" id="IPR033121">
    <property type="entry name" value="PEPTIDASE_A1"/>
</dbReference>
<dbReference type="SUPFAM" id="SSF50630">
    <property type="entry name" value="Acid proteases"/>
    <property type="match status" value="1"/>
</dbReference>
<reference evidence="17 18" key="1">
    <citation type="submission" date="2023-08" db="EMBL/GenBank/DDBJ databases">
        <title>Black Yeasts Isolated from many extreme environments.</title>
        <authorList>
            <person name="Coleine C."/>
            <person name="Stajich J.E."/>
            <person name="Selbmann L."/>
        </authorList>
    </citation>
    <scope>NUCLEOTIDE SEQUENCE [LARGE SCALE GENOMIC DNA]</scope>
    <source>
        <strain evidence="17 18">CCFEE 5910</strain>
    </source>
</reference>
<keyword evidence="10" id="KW-0449">Lipoprotein</keyword>
<keyword evidence="9" id="KW-0325">Glycoprotein</keyword>
<evidence type="ECO:0000256" key="11">
    <source>
        <dbReference type="PIRSR" id="PIRSR601461-1"/>
    </source>
</evidence>
<evidence type="ECO:0000256" key="5">
    <source>
        <dbReference type="ARBA" id="ARBA00022729"/>
    </source>
</evidence>
<comment type="caution">
    <text evidence="17">The sequence shown here is derived from an EMBL/GenBank/DDBJ whole genome shotgun (WGS) entry which is preliminary data.</text>
</comment>
<dbReference type="CDD" id="cd05471">
    <property type="entry name" value="pepsin_like"/>
    <property type="match status" value="1"/>
</dbReference>
<dbReference type="PANTHER" id="PTHR47966:SF75">
    <property type="entry name" value="ENDOPEPTIDASE (CTSD), PUTATIVE (AFU_ORTHOLOGUE AFUA_4G07040)-RELATED"/>
    <property type="match status" value="1"/>
</dbReference>
<evidence type="ECO:0000313" key="18">
    <source>
        <dbReference type="Proteomes" id="UP001309876"/>
    </source>
</evidence>
<feature type="region of interest" description="Disordered" evidence="14">
    <location>
        <begin position="414"/>
        <end position="469"/>
    </location>
</feature>
<keyword evidence="12" id="KW-1015">Disulfide bond</keyword>
<evidence type="ECO:0000256" key="4">
    <source>
        <dbReference type="ARBA" id="ARBA00022670"/>
    </source>
</evidence>
<evidence type="ECO:0000256" key="1">
    <source>
        <dbReference type="ARBA" id="ARBA00004236"/>
    </source>
</evidence>
<evidence type="ECO:0000256" key="3">
    <source>
        <dbReference type="ARBA" id="ARBA00022475"/>
    </source>
</evidence>
<dbReference type="PROSITE" id="PS00141">
    <property type="entry name" value="ASP_PROTEASE"/>
    <property type="match status" value="1"/>
</dbReference>
<dbReference type="FunFam" id="2.40.70.10:FF:000085">
    <property type="entry name" value="Aspartic-type endopeptidase (CtsD), putative"/>
    <property type="match status" value="1"/>
</dbReference>
<dbReference type="InterPro" id="IPR001461">
    <property type="entry name" value="Aspartic_peptidase_A1"/>
</dbReference>
<name>A0AAN7YK36_9EURO</name>
<feature type="active site" evidence="11">
    <location>
        <position position="113"/>
    </location>
</feature>
<comment type="subcellular location">
    <subcellularLocation>
        <location evidence="1">Cell membrane</location>
    </subcellularLocation>
</comment>
<dbReference type="PRINTS" id="PR00792">
    <property type="entry name" value="PEPSIN"/>
</dbReference>
<organism evidence="17 18">
    <name type="scientific">Lithohypha guttulata</name>
    <dbReference type="NCBI Taxonomy" id="1690604"/>
    <lineage>
        <taxon>Eukaryota</taxon>
        <taxon>Fungi</taxon>
        <taxon>Dikarya</taxon>
        <taxon>Ascomycota</taxon>
        <taxon>Pezizomycotina</taxon>
        <taxon>Eurotiomycetes</taxon>
        <taxon>Chaetothyriomycetidae</taxon>
        <taxon>Chaetothyriales</taxon>
        <taxon>Trichomeriaceae</taxon>
        <taxon>Lithohypha</taxon>
    </lineage>
</organism>
<dbReference type="AlphaFoldDB" id="A0AAN7YK36"/>
<evidence type="ECO:0000256" key="8">
    <source>
        <dbReference type="ARBA" id="ARBA00023136"/>
    </source>
</evidence>
<evidence type="ECO:0000256" key="12">
    <source>
        <dbReference type="PIRSR" id="PIRSR601461-2"/>
    </source>
</evidence>
<feature type="chain" id="PRO_5042867804" description="Peptidase A1 domain-containing protein" evidence="15">
    <location>
        <begin position="21"/>
        <end position="494"/>
    </location>
</feature>
<dbReference type="GO" id="GO:0004190">
    <property type="term" value="F:aspartic-type endopeptidase activity"/>
    <property type="evidence" value="ECO:0007669"/>
    <property type="project" value="UniProtKB-KW"/>
</dbReference>
<evidence type="ECO:0000256" key="6">
    <source>
        <dbReference type="ARBA" id="ARBA00022750"/>
    </source>
</evidence>
<protein>
    <recommendedName>
        <fullName evidence="16">Peptidase A1 domain-containing protein</fullName>
    </recommendedName>
</protein>
<feature type="compositionally biased region" description="Low complexity" evidence="14">
    <location>
        <begin position="414"/>
        <end position="448"/>
    </location>
</feature>
<gene>
    <name evidence="17" type="ORF">LTR05_001293</name>
</gene>
<evidence type="ECO:0000256" key="15">
    <source>
        <dbReference type="SAM" id="SignalP"/>
    </source>
</evidence>
<keyword evidence="7 13" id="KW-0378">Hydrolase</keyword>
<evidence type="ECO:0000256" key="2">
    <source>
        <dbReference type="ARBA" id="ARBA00007447"/>
    </source>
</evidence>
<proteinExistence type="inferred from homology"/>
<dbReference type="PANTHER" id="PTHR47966">
    <property type="entry name" value="BETA-SITE APP-CLEAVING ENZYME, ISOFORM A-RELATED"/>
    <property type="match status" value="1"/>
</dbReference>
<comment type="similarity">
    <text evidence="2 13">Belongs to the peptidase A1 family.</text>
</comment>
<evidence type="ECO:0000256" key="13">
    <source>
        <dbReference type="RuleBase" id="RU000454"/>
    </source>
</evidence>
<dbReference type="InterPro" id="IPR021109">
    <property type="entry name" value="Peptidase_aspartic_dom_sf"/>
</dbReference>
<dbReference type="FunFam" id="2.40.70.10:FF:000060">
    <property type="entry name" value="Aspartic-type endopeptidase ctsD"/>
    <property type="match status" value="1"/>
</dbReference>
<dbReference type="InterPro" id="IPR034164">
    <property type="entry name" value="Pepsin-like_dom"/>
</dbReference>
<dbReference type="PROSITE" id="PS51767">
    <property type="entry name" value="PEPTIDASE_A1"/>
    <property type="match status" value="1"/>
</dbReference>
<dbReference type="GO" id="GO:0006508">
    <property type="term" value="P:proteolysis"/>
    <property type="evidence" value="ECO:0007669"/>
    <property type="project" value="UniProtKB-KW"/>
</dbReference>